<organism evidence="9 10">
    <name type="scientific">Chrysochloris asiatica</name>
    <name type="common">Cape golden mole</name>
    <dbReference type="NCBI Taxonomy" id="185453"/>
    <lineage>
        <taxon>Eukaryota</taxon>
        <taxon>Metazoa</taxon>
        <taxon>Chordata</taxon>
        <taxon>Craniata</taxon>
        <taxon>Vertebrata</taxon>
        <taxon>Euteleostomi</taxon>
        <taxon>Mammalia</taxon>
        <taxon>Eutheria</taxon>
        <taxon>Afrotheria</taxon>
        <taxon>Chrysochloridae</taxon>
        <taxon>Chrysochlorinae</taxon>
        <taxon>Chrysochloris</taxon>
    </lineage>
</organism>
<dbReference type="GO" id="GO:0015038">
    <property type="term" value="F:glutathione disulfide oxidoreductase activity"/>
    <property type="evidence" value="ECO:0007669"/>
    <property type="project" value="TreeGrafter"/>
</dbReference>
<dbReference type="GO" id="GO:0005739">
    <property type="term" value="C:mitochondrion"/>
    <property type="evidence" value="ECO:0007669"/>
    <property type="project" value="TreeGrafter"/>
</dbReference>
<dbReference type="InterPro" id="IPR014025">
    <property type="entry name" value="Glutaredoxin_subgr"/>
</dbReference>
<gene>
    <name evidence="10" type="primary">LOC102821378</name>
</gene>
<dbReference type="InterPro" id="IPR002109">
    <property type="entry name" value="Glutaredoxin"/>
</dbReference>
<sequence length="107" mass="12158">MAQQFVNSRLHPGMVFVFIKPTCPYCREAQKILCQLPFKQGLLEFVNITASNDIYAVQDYLQQLTEEARTIAQVFMGNGYINGCSHLIIMQENGELLKWLADMGALQ</sequence>
<keyword evidence="4" id="KW-0813">Transport</keyword>
<keyword evidence="9" id="KW-1185">Reference proteome</keyword>
<dbReference type="PANTHER" id="PTHR46185:SF1">
    <property type="entry name" value="GLUTAREDOXIN-1"/>
    <property type="match status" value="1"/>
</dbReference>
<dbReference type="InterPro" id="IPR036249">
    <property type="entry name" value="Thioredoxin-like_sf"/>
</dbReference>
<accession>A0A9B0U0H4</accession>
<proteinExistence type="inferred from homology"/>
<dbReference type="Pfam" id="PF00462">
    <property type="entry name" value="Glutaredoxin"/>
    <property type="match status" value="1"/>
</dbReference>
<dbReference type="OrthoDB" id="418495at2759"/>
<dbReference type="InterPro" id="IPR047185">
    <property type="entry name" value="GLRX1"/>
</dbReference>
<reference evidence="10" key="1">
    <citation type="submission" date="2025-08" db="UniProtKB">
        <authorList>
            <consortium name="RefSeq"/>
        </authorList>
    </citation>
    <scope>IDENTIFICATION</scope>
    <source>
        <tissue evidence="10">Spleen</tissue>
    </source>
</reference>
<dbReference type="Proteomes" id="UP000504623">
    <property type="component" value="Unplaced"/>
</dbReference>
<comment type="function">
    <text evidence="1">Has a glutathione-disulfide oxidoreductase activity in the presence of NADPH and glutathione reductase. Reduces low molecular weight disulfides and proteins.</text>
</comment>
<evidence type="ECO:0000256" key="1">
    <source>
        <dbReference type="ARBA" id="ARBA00002549"/>
    </source>
</evidence>
<keyword evidence="6" id="KW-1015">Disulfide bond</keyword>
<keyword evidence="7" id="KW-0676">Redox-active center</keyword>
<dbReference type="Gene3D" id="3.40.30.10">
    <property type="entry name" value="Glutaredoxin"/>
    <property type="match status" value="1"/>
</dbReference>
<evidence type="ECO:0000256" key="3">
    <source>
        <dbReference type="ARBA" id="ARBA00013662"/>
    </source>
</evidence>
<evidence type="ECO:0000256" key="7">
    <source>
        <dbReference type="ARBA" id="ARBA00023284"/>
    </source>
</evidence>
<comment type="similarity">
    <text evidence="2">Belongs to the glutaredoxin family.</text>
</comment>
<dbReference type="InterPro" id="IPR011767">
    <property type="entry name" value="GLR_AS"/>
</dbReference>
<evidence type="ECO:0000256" key="4">
    <source>
        <dbReference type="ARBA" id="ARBA00022448"/>
    </source>
</evidence>
<dbReference type="AlphaFoldDB" id="A0A9B0U0H4"/>
<evidence type="ECO:0000256" key="2">
    <source>
        <dbReference type="ARBA" id="ARBA00007787"/>
    </source>
</evidence>
<dbReference type="PRINTS" id="PR00160">
    <property type="entry name" value="GLUTAREDOXIN"/>
</dbReference>
<evidence type="ECO:0000256" key="6">
    <source>
        <dbReference type="ARBA" id="ARBA00023157"/>
    </source>
</evidence>
<evidence type="ECO:0000259" key="8">
    <source>
        <dbReference type="Pfam" id="PF00462"/>
    </source>
</evidence>
<keyword evidence="5" id="KW-0249">Electron transport</keyword>
<evidence type="ECO:0000256" key="5">
    <source>
        <dbReference type="ARBA" id="ARBA00022982"/>
    </source>
</evidence>
<dbReference type="SUPFAM" id="SSF52833">
    <property type="entry name" value="Thioredoxin-like"/>
    <property type="match status" value="1"/>
</dbReference>
<evidence type="ECO:0000313" key="10">
    <source>
        <dbReference type="RefSeq" id="XP_006874761.1"/>
    </source>
</evidence>
<name>A0A9B0U0H4_CHRAS</name>
<feature type="domain" description="Glutaredoxin" evidence="8">
    <location>
        <begin position="15"/>
        <end position="78"/>
    </location>
</feature>
<dbReference type="PROSITE" id="PS51354">
    <property type="entry name" value="GLUTAREDOXIN_2"/>
    <property type="match status" value="1"/>
</dbReference>
<protein>
    <recommendedName>
        <fullName evidence="3">Glutaredoxin-1</fullName>
    </recommendedName>
</protein>
<dbReference type="PANTHER" id="PTHR46185">
    <property type="entry name" value="GLUTAREDOXIN-1"/>
    <property type="match status" value="1"/>
</dbReference>
<evidence type="ECO:0000313" key="9">
    <source>
        <dbReference type="Proteomes" id="UP000504623"/>
    </source>
</evidence>
<dbReference type="RefSeq" id="XP_006874761.1">
    <property type="nucleotide sequence ID" value="XM_006874699.1"/>
</dbReference>
<dbReference type="PROSITE" id="PS00195">
    <property type="entry name" value="GLUTAREDOXIN_1"/>
    <property type="match status" value="1"/>
</dbReference>
<dbReference type="GeneID" id="102821378"/>